<proteinExistence type="predicted"/>
<reference evidence="1 2" key="1">
    <citation type="submission" date="2016-11" db="EMBL/GenBank/DDBJ databases">
        <authorList>
            <person name="Jaros S."/>
            <person name="Januszkiewicz K."/>
            <person name="Wedrychowicz H."/>
        </authorList>
    </citation>
    <scope>NUCLEOTIDE SEQUENCE [LARGE SCALE GENOMIC DNA]</scope>
    <source>
        <strain evidence="1 2">DSM 13106</strain>
    </source>
</reference>
<organism evidence="1 2">
    <name type="scientific">Sporanaerobacter acetigenes DSM 13106</name>
    <dbReference type="NCBI Taxonomy" id="1123281"/>
    <lineage>
        <taxon>Bacteria</taxon>
        <taxon>Bacillati</taxon>
        <taxon>Bacillota</taxon>
        <taxon>Tissierellia</taxon>
        <taxon>Tissierellales</taxon>
        <taxon>Sporanaerobacteraceae</taxon>
        <taxon>Sporanaerobacter</taxon>
    </lineage>
</organism>
<gene>
    <name evidence="1" type="ORF">SAMN02745180_00427</name>
</gene>
<evidence type="ECO:0000313" key="1">
    <source>
        <dbReference type="EMBL" id="SHH54100.1"/>
    </source>
</evidence>
<keyword evidence="2" id="KW-1185">Reference proteome</keyword>
<dbReference type="EMBL" id="FQXR01000003">
    <property type="protein sequence ID" value="SHH54100.1"/>
    <property type="molecule type" value="Genomic_DNA"/>
</dbReference>
<feature type="non-terminal residue" evidence="1">
    <location>
        <position position="1"/>
    </location>
</feature>
<dbReference type="Proteomes" id="UP000184389">
    <property type="component" value="Unassembled WGS sequence"/>
</dbReference>
<sequence>FKARPVYLSRDDRIEAHFTTCFISLIIYRILEKKLGEKYTCHEILTQLREMNFYQVKGEGYIPTYTRNDLTDDLHEAFGFRTDYQIVSTQQMKNIFKATKK</sequence>
<accession>A0A1M5TTY8</accession>
<dbReference type="AlphaFoldDB" id="A0A1M5TTY8"/>
<evidence type="ECO:0008006" key="3">
    <source>
        <dbReference type="Google" id="ProtNLM"/>
    </source>
</evidence>
<evidence type="ECO:0000313" key="2">
    <source>
        <dbReference type="Proteomes" id="UP000184389"/>
    </source>
</evidence>
<protein>
    <recommendedName>
        <fullName evidence="3">Transposase</fullName>
    </recommendedName>
</protein>
<name>A0A1M5TTY8_9FIRM</name>